<accession>A0A0K0DNL8</accession>
<reference evidence="2" key="2">
    <citation type="submission" date="2017-02" db="UniProtKB">
        <authorList>
            <consortium name="WormBaseParasite"/>
        </authorList>
    </citation>
    <scope>IDENTIFICATION</scope>
</reference>
<evidence type="ECO:0000313" key="2">
    <source>
        <dbReference type="WBParaSite" id="ACAC_0001335701-mRNA-1"/>
    </source>
</evidence>
<name>A0A0K0DNL8_ANGCA</name>
<dbReference type="Proteomes" id="UP000035642">
    <property type="component" value="Unassembled WGS sequence"/>
</dbReference>
<protein>
    <submittedName>
        <fullName evidence="2">PIP49_C domain-containing protein</fullName>
    </submittedName>
</protein>
<dbReference type="AlphaFoldDB" id="A0A0K0DNL8"/>
<evidence type="ECO:0000313" key="1">
    <source>
        <dbReference type="Proteomes" id="UP000035642"/>
    </source>
</evidence>
<keyword evidence="1" id="KW-1185">Reference proteome</keyword>
<proteinExistence type="predicted"/>
<organism evidence="1 2">
    <name type="scientific">Angiostrongylus cantonensis</name>
    <name type="common">Rat lungworm</name>
    <dbReference type="NCBI Taxonomy" id="6313"/>
    <lineage>
        <taxon>Eukaryota</taxon>
        <taxon>Metazoa</taxon>
        <taxon>Ecdysozoa</taxon>
        <taxon>Nematoda</taxon>
        <taxon>Chromadorea</taxon>
        <taxon>Rhabditida</taxon>
        <taxon>Rhabditina</taxon>
        <taxon>Rhabditomorpha</taxon>
        <taxon>Strongyloidea</taxon>
        <taxon>Metastrongylidae</taxon>
        <taxon>Angiostrongylus</taxon>
    </lineage>
</organism>
<reference evidence="1" key="1">
    <citation type="submission" date="2012-09" db="EMBL/GenBank/DDBJ databases">
        <authorList>
            <person name="Martin A.A."/>
        </authorList>
    </citation>
    <scope>NUCLEOTIDE SEQUENCE</scope>
</reference>
<dbReference type="WBParaSite" id="ACAC_0001335701-mRNA-1">
    <property type="protein sequence ID" value="ACAC_0001335701-mRNA-1"/>
    <property type="gene ID" value="ACAC_0001335701"/>
</dbReference>
<sequence length="110" mass="12483">LRTIRFQIVIEAYNFTLDAFGKQGGAVIIDDIIYNSTAIYGCRMVPHYKVLPDLSRKACSAIQCDFDKGSCLRKLEKSGWRTADKPVGSRSSGIRRQLSGLLYLLQRKYF</sequence>